<dbReference type="AlphaFoldDB" id="A0A645CZD8"/>
<comment type="caution">
    <text evidence="1">The sequence shown here is derived from an EMBL/GenBank/DDBJ whole genome shotgun (WGS) entry which is preliminary data.</text>
</comment>
<dbReference type="EMBL" id="VSSQ01031406">
    <property type="protein sequence ID" value="MPM82279.1"/>
    <property type="molecule type" value="Genomic_DNA"/>
</dbReference>
<sequence length="58" mass="6632">MPGNTNKKNGGTRINKQFLVVFMLHMSLEIRIFTLVITKGKDARKPRKSERTFRTPAG</sequence>
<proteinExistence type="predicted"/>
<gene>
    <name evidence="1" type="ORF">SDC9_129340</name>
</gene>
<organism evidence="1">
    <name type="scientific">bioreactor metagenome</name>
    <dbReference type="NCBI Taxonomy" id="1076179"/>
    <lineage>
        <taxon>unclassified sequences</taxon>
        <taxon>metagenomes</taxon>
        <taxon>ecological metagenomes</taxon>
    </lineage>
</organism>
<protein>
    <submittedName>
        <fullName evidence="1">Uncharacterized protein</fullName>
    </submittedName>
</protein>
<evidence type="ECO:0000313" key="1">
    <source>
        <dbReference type="EMBL" id="MPM82279.1"/>
    </source>
</evidence>
<reference evidence="1" key="1">
    <citation type="submission" date="2019-08" db="EMBL/GenBank/DDBJ databases">
        <authorList>
            <person name="Kucharzyk K."/>
            <person name="Murdoch R.W."/>
            <person name="Higgins S."/>
            <person name="Loffler F."/>
        </authorList>
    </citation>
    <scope>NUCLEOTIDE SEQUENCE</scope>
</reference>
<name>A0A645CZD8_9ZZZZ</name>
<accession>A0A645CZD8</accession>